<organism evidence="2 3">
    <name type="scientific">Hibiscus syriacus</name>
    <name type="common">Rose of Sharon</name>
    <dbReference type="NCBI Taxonomy" id="106335"/>
    <lineage>
        <taxon>Eukaryota</taxon>
        <taxon>Viridiplantae</taxon>
        <taxon>Streptophyta</taxon>
        <taxon>Embryophyta</taxon>
        <taxon>Tracheophyta</taxon>
        <taxon>Spermatophyta</taxon>
        <taxon>Magnoliopsida</taxon>
        <taxon>eudicotyledons</taxon>
        <taxon>Gunneridae</taxon>
        <taxon>Pentapetalae</taxon>
        <taxon>rosids</taxon>
        <taxon>malvids</taxon>
        <taxon>Malvales</taxon>
        <taxon>Malvaceae</taxon>
        <taxon>Malvoideae</taxon>
        <taxon>Hibiscus</taxon>
    </lineage>
</organism>
<protein>
    <submittedName>
        <fullName evidence="2">Uncharacterized protein</fullName>
    </submittedName>
</protein>
<sequence>MGGGAGGTEASSHIHPILIAGDPVYVHARVSNRGRVFGYFGFTVIAGAIAAVADAIAAVAGNSDGGETAISRPKSCRGPFFKTLVHAVCVNLLTYKIL</sequence>
<accession>A0A6A2ZLI6</accession>
<evidence type="ECO:0000313" key="3">
    <source>
        <dbReference type="Proteomes" id="UP000436088"/>
    </source>
</evidence>
<dbReference type="AlphaFoldDB" id="A0A6A2ZLI6"/>
<keyword evidence="1" id="KW-1133">Transmembrane helix</keyword>
<dbReference type="Proteomes" id="UP000436088">
    <property type="component" value="Unassembled WGS sequence"/>
</dbReference>
<keyword evidence="1" id="KW-0472">Membrane</keyword>
<feature type="transmembrane region" description="Helical" evidence="1">
    <location>
        <begin position="36"/>
        <end position="60"/>
    </location>
</feature>
<keyword evidence="1" id="KW-0812">Transmembrane</keyword>
<evidence type="ECO:0000256" key="1">
    <source>
        <dbReference type="SAM" id="Phobius"/>
    </source>
</evidence>
<gene>
    <name evidence="2" type="ORF">F3Y22_tig00110831pilonHSYRG00181</name>
</gene>
<proteinExistence type="predicted"/>
<dbReference type="EMBL" id="VEPZ02001131">
    <property type="protein sequence ID" value="KAE8692613.1"/>
    <property type="molecule type" value="Genomic_DNA"/>
</dbReference>
<evidence type="ECO:0000313" key="2">
    <source>
        <dbReference type="EMBL" id="KAE8692613.1"/>
    </source>
</evidence>
<keyword evidence="3" id="KW-1185">Reference proteome</keyword>
<comment type="caution">
    <text evidence="2">The sequence shown here is derived from an EMBL/GenBank/DDBJ whole genome shotgun (WGS) entry which is preliminary data.</text>
</comment>
<name>A0A6A2ZLI6_HIBSY</name>
<reference evidence="2" key="1">
    <citation type="submission" date="2019-09" db="EMBL/GenBank/DDBJ databases">
        <title>Draft genome information of white flower Hibiscus syriacus.</title>
        <authorList>
            <person name="Kim Y.-M."/>
        </authorList>
    </citation>
    <scope>NUCLEOTIDE SEQUENCE [LARGE SCALE GENOMIC DNA]</scope>
    <source>
        <strain evidence="2">YM2019G1</strain>
    </source>
</reference>